<evidence type="ECO:0000256" key="6">
    <source>
        <dbReference type="SAM" id="MobiDB-lite"/>
    </source>
</evidence>
<feature type="compositionally biased region" description="Polar residues" evidence="6">
    <location>
        <begin position="287"/>
        <end position="301"/>
    </location>
</feature>
<feature type="region of interest" description="Disordered" evidence="6">
    <location>
        <begin position="281"/>
        <end position="301"/>
    </location>
</feature>
<keyword evidence="3 5" id="KW-0133">Cell shape</keyword>
<dbReference type="PANTHER" id="PTHR34138:SF1">
    <property type="entry name" value="CELL SHAPE-DETERMINING PROTEIN MREC"/>
    <property type="match status" value="1"/>
</dbReference>
<dbReference type="GO" id="GO:0008360">
    <property type="term" value="P:regulation of cell shape"/>
    <property type="evidence" value="ECO:0007669"/>
    <property type="project" value="UniProtKB-KW"/>
</dbReference>
<dbReference type="PIRSF" id="PIRSF038471">
    <property type="entry name" value="MreC"/>
    <property type="match status" value="1"/>
</dbReference>
<dbReference type="Gene3D" id="2.40.10.350">
    <property type="entry name" value="Rod shape-determining protein MreC, domain 2"/>
    <property type="match status" value="1"/>
</dbReference>
<dbReference type="InterPro" id="IPR042175">
    <property type="entry name" value="Cell/Rod_MreC_2"/>
</dbReference>
<dbReference type="InterPro" id="IPR042177">
    <property type="entry name" value="Cell/Rod_1"/>
</dbReference>
<dbReference type="GO" id="GO:0005886">
    <property type="term" value="C:plasma membrane"/>
    <property type="evidence" value="ECO:0007669"/>
    <property type="project" value="TreeGrafter"/>
</dbReference>
<evidence type="ECO:0000256" key="4">
    <source>
        <dbReference type="ARBA" id="ARBA00032089"/>
    </source>
</evidence>
<name>A0A1G5SFW7_9PROT</name>
<feature type="domain" description="Rod shape-determining protein MreC beta-barrel core" evidence="7">
    <location>
        <begin position="126"/>
        <end position="271"/>
    </location>
</feature>
<evidence type="ECO:0000256" key="3">
    <source>
        <dbReference type="ARBA" id="ARBA00022960"/>
    </source>
</evidence>
<dbReference type="InterPro" id="IPR007221">
    <property type="entry name" value="MreC"/>
</dbReference>
<organism evidence="8 9">
    <name type="scientific">Nitrosomonas mobilis</name>
    <dbReference type="NCBI Taxonomy" id="51642"/>
    <lineage>
        <taxon>Bacteria</taxon>
        <taxon>Pseudomonadati</taxon>
        <taxon>Pseudomonadota</taxon>
        <taxon>Betaproteobacteria</taxon>
        <taxon>Nitrosomonadales</taxon>
        <taxon>Nitrosomonadaceae</taxon>
        <taxon>Nitrosomonas</taxon>
    </lineage>
</organism>
<dbReference type="RefSeq" id="WP_090286901.1">
    <property type="nucleotide sequence ID" value="NZ_FMWO01000056.1"/>
</dbReference>
<dbReference type="NCBIfam" id="TIGR00219">
    <property type="entry name" value="mreC"/>
    <property type="match status" value="1"/>
</dbReference>
<dbReference type="Proteomes" id="UP000198729">
    <property type="component" value="Unassembled WGS sequence"/>
</dbReference>
<dbReference type="STRING" id="51642.NSMM_480097"/>
<dbReference type="InterPro" id="IPR055342">
    <property type="entry name" value="MreC_beta-barrel_core"/>
</dbReference>
<proteinExistence type="inferred from homology"/>
<dbReference type="PANTHER" id="PTHR34138">
    <property type="entry name" value="CELL SHAPE-DETERMINING PROTEIN MREC"/>
    <property type="match status" value="1"/>
</dbReference>
<evidence type="ECO:0000259" key="7">
    <source>
        <dbReference type="Pfam" id="PF04085"/>
    </source>
</evidence>
<dbReference type="Pfam" id="PF04085">
    <property type="entry name" value="MreC"/>
    <property type="match status" value="1"/>
</dbReference>
<keyword evidence="9" id="KW-1185">Reference proteome</keyword>
<protein>
    <recommendedName>
        <fullName evidence="2 5">Cell shape-determining protein MreC</fullName>
    </recommendedName>
    <alternativeName>
        <fullName evidence="4 5">Cell shape protein MreC</fullName>
    </alternativeName>
</protein>
<reference evidence="8 9" key="1">
    <citation type="submission" date="2016-10" db="EMBL/GenBank/DDBJ databases">
        <authorList>
            <person name="de Groot N.N."/>
        </authorList>
    </citation>
    <scope>NUCLEOTIDE SEQUENCE [LARGE SCALE GENOMIC DNA]</scope>
    <source>
        <strain evidence="8">1</strain>
    </source>
</reference>
<comment type="similarity">
    <text evidence="1 5">Belongs to the MreC family.</text>
</comment>
<sequence>MSTSPRFFASGPSPLARLFLYALLSVFLMIADKHTDHVSELRRVIGLVVSPLQKLAYAPFQLYDELEQYFANLSLIEEIAQLRQTHLRNRYKLYQLHALTVENQHLHALLGATEQSQFRTVLAEIMSTPRNPFNRKIILNKGSSSDIREGHIVIDNLGVIGQVTKVYPLTAEVTLITDKGHTVPVRIARNAINTVISGAGRNNELELQFFSVNTDIQLGDLLVTSGIGGVYPSGLPVGRVTLIEHDKSMQFAHIICTPVAGVDRHRYVLVLVDLPPGITQPAEISDSHANQTNQQQNIPSR</sequence>
<accession>A0A1G5SFW7</accession>
<evidence type="ECO:0000256" key="5">
    <source>
        <dbReference type="PIRNR" id="PIRNR038471"/>
    </source>
</evidence>
<dbReference type="OrthoDB" id="9808025at2"/>
<comment type="function">
    <text evidence="5">Involved in formation and maintenance of cell shape.</text>
</comment>
<dbReference type="Gene3D" id="2.40.10.340">
    <property type="entry name" value="Rod shape-determining protein MreC, domain 1"/>
    <property type="match status" value="1"/>
</dbReference>
<gene>
    <name evidence="8" type="ORF">NSMM_480097</name>
</gene>
<evidence type="ECO:0000313" key="9">
    <source>
        <dbReference type="Proteomes" id="UP000198729"/>
    </source>
</evidence>
<evidence type="ECO:0000256" key="1">
    <source>
        <dbReference type="ARBA" id="ARBA00009369"/>
    </source>
</evidence>
<dbReference type="AlphaFoldDB" id="A0A1G5SFW7"/>
<evidence type="ECO:0000313" key="8">
    <source>
        <dbReference type="EMBL" id="SCZ86095.1"/>
    </source>
</evidence>
<evidence type="ECO:0000256" key="2">
    <source>
        <dbReference type="ARBA" id="ARBA00013855"/>
    </source>
</evidence>
<dbReference type="EMBL" id="FMWO01000056">
    <property type="protein sequence ID" value="SCZ86095.1"/>
    <property type="molecule type" value="Genomic_DNA"/>
</dbReference>